<proteinExistence type="predicted"/>
<evidence type="ECO:0000313" key="1">
    <source>
        <dbReference type="EMBL" id="PSB32211.1"/>
    </source>
</evidence>
<dbReference type="OrthoDB" id="426136at2"/>
<gene>
    <name evidence="1" type="ORF">C7B82_06115</name>
</gene>
<dbReference type="RefSeq" id="WP_106255423.1">
    <property type="nucleotide sequence ID" value="NZ_CAWNSW010000017.1"/>
</dbReference>
<sequence length="92" mass="10854">MKTQQMIYQALELFSTSEPNPVQPQLTLGMWLREMWQDLMDVVTYKPELKVWQSVDRSGNLWWNGYNPATGDSVVLESEQEVRIWLAQSFCR</sequence>
<evidence type="ECO:0000313" key="2">
    <source>
        <dbReference type="Proteomes" id="UP000239576"/>
    </source>
</evidence>
<dbReference type="Proteomes" id="UP000239576">
    <property type="component" value="Unassembled WGS sequence"/>
</dbReference>
<reference evidence="2" key="1">
    <citation type="submission" date="2018-02" db="EMBL/GenBank/DDBJ databases">
        <authorList>
            <person name="Moore K."/>
            <person name="Momper L."/>
        </authorList>
    </citation>
    <scope>NUCLEOTIDE SEQUENCE [LARGE SCALE GENOMIC DNA]</scope>
    <source>
        <strain evidence="2">ULC18</strain>
    </source>
</reference>
<reference evidence="1 2" key="2">
    <citation type="submission" date="2018-03" db="EMBL/GenBank/DDBJ databases">
        <title>The ancient ancestry and fast evolution of plastids.</title>
        <authorList>
            <person name="Moore K.R."/>
            <person name="Magnabosco C."/>
            <person name="Momper L."/>
            <person name="Gold D.A."/>
            <person name="Bosak T."/>
            <person name="Fournier G.P."/>
        </authorList>
    </citation>
    <scope>NUCLEOTIDE SEQUENCE [LARGE SCALE GENOMIC DNA]</scope>
    <source>
        <strain evidence="1 2">ULC18</strain>
    </source>
</reference>
<dbReference type="EMBL" id="PVWK01000029">
    <property type="protein sequence ID" value="PSB32211.1"/>
    <property type="molecule type" value="Genomic_DNA"/>
</dbReference>
<organism evidence="1 2">
    <name type="scientific">Stenomitos frigidus ULC18</name>
    <dbReference type="NCBI Taxonomy" id="2107698"/>
    <lineage>
        <taxon>Bacteria</taxon>
        <taxon>Bacillati</taxon>
        <taxon>Cyanobacteriota</taxon>
        <taxon>Cyanophyceae</taxon>
        <taxon>Leptolyngbyales</taxon>
        <taxon>Leptolyngbyaceae</taxon>
        <taxon>Stenomitos</taxon>
    </lineage>
</organism>
<comment type="caution">
    <text evidence="1">The sequence shown here is derived from an EMBL/GenBank/DDBJ whole genome shotgun (WGS) entry which is preliminary data.</text>
</comment>
<accession>A0A2T1EHP8</accession>
<protein>
    <submittedName>
        <fullName evidence="1">Uncharacterized protein</fullName>
    </submittedName>
</protein>
<name>A0A2T1EHP8_9CYAN</name>
<dbReference type="AlphaFoldDB" id="A0A2T1EHP8"/>
<keyword evidence="2" id="KW-1185">Reference proteome</keyword>